<gene>
    <name evidence="1" type="ORF">BDW47DRAFT_108968</name>
</gene>
<sequence>MTDLMRFLVSNPPLSGHIWSSACPRLYMNFIALIAPRRSASTKAMSPAENCKRKLRIARGLHTGRAVHSFSIPKHLDRYKASPSIRRS</sequence>
<dbReference type="EMBL" id="KZ559153">
    <property type="protein sequence ID" value="PLB36216.1"/>
    <property type="molecule type" value="Genomic_DNA"/>
</dbReference>
<accession>A0A2I2F6K4</accession>
<evidence type="ECO:0000313" key="2">
    <source>
        <dbReference type="Proteomes" id="UP000234585"/>
    </source>
</evidence>
<dbReference type="GeneID" id="36520518"/>
<evidence type="ECO:0000313" key="1">
    <source>
        <dbReference type="EMBL" id="PLB36216.1"/>
    </source>
</evidence>
<reference evidence="1 2" key="1">
    <citation type="submission" date="2017-12" db="EMBL/GenBank/DDBJ databases">
        <authorList>
            <consortium name="DOE Joint Genome Institute"/>
            <person name="Haridas S."/>
            <person name="Kjaerbolling I."/>
            <person name="Vesth T.C."/>
            <person name="Frisvad J.C."/>
            <person name="Nybo J.L."/>
            <person name="Theobald S."/>
            <person name="Kuo A."/>
            <person name="Bowyer P."/>
            <person name="Matsuda Y."/>
            <person name="Mondo S."/>
            <person name="Lyhne E.K."/>
            <person name="Kogle M.E."/>
            <person name="Clum A."/>
            <person name="Lipzen A."/>
            <person name="Salamov A."/>
            <person name="Ngan C.Y."/>
            <person name="Daum C."/>
            <person name="Chiniquy J."/>
            <person name="Barry K."/>
            <person name="LaButti K."/>
            <person name="Simmons B.A."/>
            <person name="Magnuson J.K."/>
            <person name="Mortensen U.H."/>
            <person name="Larsen T.O."/>
            <person name="Grigoriev I.V."/>
            <person name="Baker S.E."/>
            <person name="Andersen M.R."/>
            <person name="Nordberg H.P."/>
            <person name="Cantor M.N."/>
            <person name="Hua S.X."/>
        </authorList>
    </citation>
    <scope>NUCLEOTIDE SEQUENCE [LARGE SCALE GENOMIC DNA]</scope>
    <source>
        <strain evidence="1 2">CBS 102.13</strain>
    </source>
</reference>
<proteinExistence type="predicted"/>
<organism evidence="1 2">
    <name type="scientific">Aspergillus candidus</name>
    <dbReference type="NCBI Taxonomy" id="41067"/>
    <lineage>
        <taxon>Eukaryota</taxon>
        <taxon>Fungi</taxon>
        <taxon>Dikarya</taxon>
        <taxon>Ascomycota</taxon>
        <taxon>Pezizomycotina</taxon>
        <taxon>Eurotiomycetes</taxon>
        <taxon>Eurotiomycetidae</taxon>
        <taxon>Eurotiales</taxon>
        <taxon>Aspergillaceae</taxon>
        <taxon>Aspergillus</taxon>
        <taxon>Aspergillus subgen. Circumdati</taxon>
    </lineage>
</organism>
<protein>
    <submittedName>
        <fullName evidence="1">Uncharacterized protein</fullName>
    </submittedName>
</protein>
<dbReference type="PROSITE" id="PS51257">
    <property type="entry name" value="PROKAR_LIPOPROTEIN"/>
    <property type="match status" value="1"/>
</dbReference>
<keyword evidence="2" id="KW-1185">Reference proteome</keyword>
<name>A0A2I2F6K4_ASPCN</name>
<dbReference type="AlphaFoldDB" id="A0A2I2F6K4"/>
<dbReference type="Proteomes" id="UP000234585">
    <property type="component" value="Unassembled WGS sequence"/>
</dbReference>
<dbReference type="RefSeq" id="XP_024670228.1">
    <property type="nucleotide sequence ID" value="XM_024813358.1"/>
</dbReference>